<accession>A0A2N6CYW9</accession>
<evidence type="ECO:0000313" key="4">
    <source>
        <dbReference type="Proteomes" id="UP000235015"/>
    </source>
</evidence>
<dbReference type="Pfam" id="PF22308">
    <property type="entry name" value="DUF6969"/>
    <property type="match status" value="1"/>
</dbReference>
<evidence type="ECO:0000256" key="1">
    <source>
        <dbReference type="SAM" id="MobiDB-lite"/>
    </source>
</evidence>
<feature type="region of interest" description="Disordered" evidence="1">
    <location>
        <begin position="1"/>
        <end position="22"/>
    </location>
</feature>
<sequence length="247" mass="28046">MNDRGILIQSTAPTPPDPSRLPPGEIEQLLAVGDEVRACMRALERVGFNLVGEVLKGQGDFVESEHYPRDDVFDDETFGQYYYHAHRSEFGEHGHFHTFLRTGGLCGEIHPLDYPLASTPWPQGNEAIAHLAGISMDAWGRPIGLFAANRWVTGETWYSAADIIQILPRFAIEHAWPSWPVNRWIGAMLRLFRPHIQTLLLHRDQVINTWQQAYPEQDVFENRNLELTGYLPISIGDWIAALRRAAP</sequence>
<evidence type="ECO:0000259" key="2">
    <source>
        <dbReference type="Pfam" id="PF22308"/>
    </source>
</evidence>
<feature type="domain" description="DUF6969" evidence="2">
    <location>
        <begin position="32"/>
        <end position="233"/>
    </location>
</feature>
<dbReference type="AlphaFoldDB" id="A0A2N6CYW9"/>
<gene>
    <name evidence="3" type="ORF">C0630_04965</name>
</gene>
<dbReference type="Proteomes" id="UP000235015">
    <property type="component" value="Unassembled WGS sequence"/>
</dbReference>
<name>A0A2N6CYW9_9GAMM</name>
<evidence type="ECO:0000313" key="3">
    <source>
        <dbReference type="EMBL" id="PLX62567.1"/>
    </source>
</evidence>
<dbReference type="EMBL" id="PKUN01000004">
    <property type="protein sequence ID" value="PLX62567.1"/>
    <property type="molecule type" value="Genomic_DNA"/>
</dbReference>
<comment type="caution">
    <text evidence="3">The sequence shown here is derived from an EMBL/GenBank/DDBJ whole genome shotgun (WGS) entry which is preliminary data.</text>
</comment>
<dbReference type="STRING" id="1111735.GCA_000428045_00583"/>
<organism evidence="3 4">
    <name type="scientific">Sedimenticola selenatireducens</name>
    <dbReference type="NCBI Taxonomy" id="191960"/>
    <lineage>
        <taxon>Bacteria</taxon>
        <taxon>Pseudomonadati</taxon>
        <taxon>Pseudomonadota</taxon>
        <taxon>Gammaproteobacteria</taxon>
        <taxon>Chromatiales</taxon>
        <taxon>Sedimenticolaceae</taxon>
        <taxon>Sedimenticola</taxon>
    </lineage>
</organism>
<proteinExistence type="predicted"/>
<dbReference type="RefSeq" id="WP_273438116.1">
    <property type="nucleotide sequence ID" value="NZ_CAXXYC010000004.1"/>
</dbReference>
<reference evidence="3 4" key="1">
    <citation type="submission" date="2017-11" db="EMBL/GenBank/DDBJ databases">
        <title>Genome-resolved metagenomics identifies genetic mobility, metabolic interactions, and unexpected diversity in perchlorate-reducing communities.</title>
        <authorList>
            <person name="Barnum T.P."/>
            <person name="Figueroa I.A."/>
            <person name="Carlstrom C.I."/>
            <person name="Lucas L.N."/>
            <person name="Engelbrektson A.L."/>
            <person name="Coates J.D."/>
        </authorList>
    </citation>
    <scope>NUCLEOTIDE SEQUENCE [LARGE SCALE GENOMIC DNA]</scope>
    <source>
        <strain evidence="3">BM301</strain>
    </source>
</reference>
<dbReference type="InterPro" id="IPR054242">
    <property type="entry name" value="DUF6969"/>
</dbReference>
<protein>
    <recommendedName>
        <fullName evidence="2">DUF6969 domain-containing protein</fullName>
    </recommendedName>
</protein>